<gene>
    <name evidence="2" type="ORF">FEJ81_07560</name>
</gene>
<sequence>MATLNKDSAKKLSIVSTVLDAVMAFRRGRRKSGLLLLAAAALSSRVPGIGTAVSLFLRLVRRFR</sequence>
<name>A0A4P8WGU7_9EURY</name>
<keyword evidence="1" id="KW-0812">Transmembrane</keyword>
<reference evidence="3" key="1">
    <citation type="submission" date="2019-05" db="EMBL/GenBank/DDBJ databases">
        <title>Genome sequence and methylation pattern of the halophilic Archaeon Natrinema versiforme BOL5-4.</title>
        <authorList>
            <person name="DasSarma P."/>
            <person name="Anton B.P."/>
            <person name="DasSarma S.L."/>
            <person name="Martinez F.L."/>
            <person name="Guzman D."/>
            <person name="Roberts R.J."/>
            <person name="DasSarma S."/>
        </authorList>
    </citation>
    <scope>NUCLEOTIDE SEQUENCE [LARGE SCALE GENOMIC DNA]</scope>
    <source>
        <strain evidence="3">BOL5-4</strain>
    </source>
</reference>
<evidence type="ECO:0000256" key="1">
    <source>
        <dbReference type="SAM" id="Phobius"/>
    </source>
</evidence>
<organism evidence="2 3">
    <name type="scientific">Natrinema versiforme</name>
    <dbReference type="NCBI Taxonomy" id="88724"/>
    <lineage>
        <taxon>Archaea</taxon>
        <taxon>Methanobacteriati</taxon>
        <taxon>Methanobacteriota</taxon>
        <taxon>Stenosarchaea group</taxon>
        <taxon>Halobacteria</taxon>
        <taxon>Halobacteriales</taxon>
        <taxon>Natrialbaceae</taxon>
        <taxon>Natrinema</taxon>
    </lineage>
</organism>
<dbReference type="RefSeq" id="WP_138244716.1">
    <property type="nucleotide sequence ID" value="NZ_CP040330.1"/>
</dbReference>
<dbReference type="KEGG" id="nvr:FEJ81_07560"/>
<dbReference type="GeneID" id="40265119"/>
<feature type="transmembrane region" description="Helical" evidence="1">
    <location>
        <begin position="34"/>
        <end position="57"/>
    </location>
</feature>
<protein>
    <submittedName>
        <fullName evidence="2">Uncharacterized protein</fullName>
    </submittedName>
</protein>
<dbReference type="AlphaFoldDB" id="A0A4P8WGU7"/>
<accession>A0A4P8WGU7</accession>
<keyword evidence="1" id="KW-0472">Membrane</keyword>
<dbReference type="Proteomes" id="UP000302218">
    <property type="component" value="Chromosome"/>
</dbReference>
<evidence type="ECO:0000313" key="3">
    <source>
        <dbReference type="Proteomes" id="UP000302218"/>
    </source>
</evidence>
<evidence type="ECO:0000313" key="2">
    <source>
        <dbReference type="EMBL" id="QCS42222.1"/>
    </source>
</evidence>
<proteinExistence type="predicted"/>
<keyword evidence="1" id="KW-1133">Transmembrane helix</keyword>
<dbReference type="EMBL" id="CP040330">
    <property type="protein sequence ID" value="QCS42222.1"/>
    <property type="molecule type" value="Genomic_DNA"/>
</dbReference>